<organism evidence="4 5">
    <name type="scientific">Thalassospira povalilytica</name>
    <dbReference type="NCBI Taxonomy" id="732237"/>
    <lineage>
        <taxon>Bacteria</taxon>
        <taxon>Pseudomonadati</taxon>
        <taxon>Pseudomonadota</taxon>
        <taxon>Alphaproteobacteria</taxon>
        <taxon>Rhodospirillales</taxon>
        <taxon>Thalassospiraceae</taxon>
        <taxon>Thalassospira</taxon>
    </lineage>
</organism>
<evidence type="ECO:0000313" key="4">
    <source>
        <dbReference type="EMBL" id="MBN8198863.1"/>
    </source>
</evidence>
<feature type="domain" description="ABC transporter" evidence="3">
    <location>
        <begin position="4"/>
        <end position="238"/>
    </location>
</feature>
<dbReference type="Gene3D" id="3.40.50.300">
    <property type="entry name" value="P-loop containing nucleotide triphosphate hydrolases"/>
    <property type="match status" value="1"/>
</dbReference>
<comment type="caution">
    <text evidence="4">The sequence shown here is derived from an EMBL/GenBank/DDBJ whole genome shotgun (WGS) entry which is preliminary data.</text>
</comment>
<keyword evidence="2 4" id="KW-0067">ATP-binding</keyword>
<evidence type="ECO:0000256" key="1">
    <source>
        <dbReference type="ARBA" id="ARBA00022741"/>
    </source>
</evidence>
<dbReference type="Proteomes" id="UP000664405">
    <property type="component" value="Unassembled WGS sequence"/>
</dbReference>
<protein>
    <submittedName>
        <fullName evidence="4">ABC transporter ATP-binding protein</fullName>
    </submittedName>
</protein>
<dbReference type="GO" id="GO:0016887">
    <property type="term" value="F:ATP hydrolysis activity"/>
    <property type="evidence" value="ECO:0007669"/>
    <property type="project" value="InterPro"/>
</dbReference>
<dbReference type="InterPro" id="IPR017871">
    <property type="entry name" value="ABC_transporter-like_CS"/>
</dbReference>
<keyword evidence="1" id="KW-0547">Nucleotide-binding</keyword>
<dbReference type="GO" id="GO:0005524">
    <property type="term" value="F:ATP binding"/>
    <property type="evidence" value="ECO:0007669"/>
    <property type="project" value="UniProtKB-KW"/>
</dbReference>
<dbReference type="PANTHER" id="PTHR42794">
    <property type="entry name" value="HEMIN IMPORT ATP-BINDING PROTEIN HMUV"/>
    <property type="match status" value="1"/>
</dbReference>
<reference evidence="4" key="1">
    <citation type="submission" date="2020-12" db="EMBL/GenBank/DDBJ databases">
        <title>Oil enriched cultivation method for isolating marine PHA-producing bacteria.</title>
        <authorList>
            <person name="Zheng W."/>
            <person name="Yu S."/>
            <person name="Huang Y."/>
        </authorList>
    </citation>
    <scope>NUCLEOTIDE SEQUENCE</scope>
    <source>
        <strain evidence="4">SY-2-3</strain>
    </source>
</reference>
<sequence>MTKLDIRDLVIAHGKNTILSNITLADFEPGSVIGVLGPNGVGKSSFLRSLAGLAPYGGSITYDGDENRKLSHNQRARKVAYLPQTLPQATNLVAYEAVISACRAVRHDLTRDHVETLTERVFDRLNIRHIAFQPLSRMSGGQRQMVGLAQIIVREPDIMLLDEPTSALDLRWQLGVLDVVRTLVKDKQGLALIALHDINLAMRHCDSLILFGEGGVLSHGAPRHAMTPEMLSRAYHVSGRLETCSHGSPFVIVDGLNTIEGHR</sequence>
<dbReference type="RefSeq" id="WP_156480898.1">
    <property type="nucleotide sequence ID" value="NZ_JAEKJW010000004.1"/>
</dbReference>
<proteinExistence type="predicted"/>
<evidence type="ECO:0000313" key="5">
    <source>
        <dbReference type="Proteomes" id="UP000664405"/>
    </source>
</evidence>
<dbReference type="SUPFAM" id="SSF52540">
    <property type="entry name" value="P-loop containing nucleoside triphosphate hydrolases"/>
    <property type="match status" value="1"/>
</dbReference>
<dbReference type="InterPro" id="IPR027417">
    <property type="entry name" value="P-loop_NTPase"/>
</dbReference>
<evidence type="ECO:0000256" key="2">
    <source>
        <dbReference type="ARBA" id="ARBA00022840"/>
    </source>
</evidence>
<dbReference type="PROSITE" id="PS50893">
    <property type="entry name" value="ABC_TRANSPORTER_2"/>
    <property type="match status" value="1"/>
</dbReference>
<accession>A0A8I1SLF2</accession>
<dbReference type="InterPro" id="IPR003439">
    <property type="entry name" value="ABC_transporter-like_ATP-bd"/>
</dbReference>
<dbReference type="Pfam" id="PF00005">
    <property type="entry name" value="ABC_tran"/>
    <property type="match status" value="1"/>
</dbReference>
<dbReference type="CDD" id="cd03214">
    <property type="entry name" value="ABC_Iron-Siderophores_B12_Hemin"/>
    <property type="match status" value="1"/>
</dbReference>
<dbReference type="AlphaFoldDB" id="A0A8I1SLF2"/>
<dbReference type="InterPro" id="IPR003593">
    <property type="entry name" value="AAA+_ATPase"/>
</dbReference>
<dbReference type="SMART" id="SM00382">
    <property type="entry name" value="AAA"/>
    <property type="match status" value="1"/>
</dbReference>
<dbReference type="PROSITE" id="PS00211">
    <property type="entry name" value="ABC_TRANSPORTER_1"/>
    <property type="match status" value="1"/>
</dbReference>
<dbReference type="EMBL" id="JAEKJW010000004">
    <property type="protein sequence ID" value="MBN8198863.1"/>
    <property type="molecule type" value="Genomic_DNA"/>
</dbReference>
<gene>
    <name evidence="4" type="ORF">JF547_20540</name>
</gene>
<dbReference type="PANTHER" id="PTHR42794:SF2">
    <property type="entry name" value="ABC TRANSPORTER ATP-BINDING PROTEIN"/>
    <property type="match status" value="1"/>
</dbReference>
<evidence type="ECO:0000259" key="3">
    <source>
        <dbReference type="PROSITE" id="PS50893"/>
    </source>
</evidence>
<name>A0A8I1SLF2_9PROT</name>